<gene>
    <name evidence="3" type="ORF">HNR32_001702</name>
</gene>
<name>A0A840UQW4_9FIRM</name>
<proteinExistence type="predicted"/>
<feature type="transmembrane region" description="Helical" evidence="2">
    <location>
        <begin position="20"/>
        <end position="42"/>
    </location>
</feature>
<feature type="compositionally biased region" description="Basic and acidic residues" evidence="1">
    <location>
        <begin position="96"/>
        <end position="111"/>
    </location>
</feature>
<accession>A0A840UQW4</accession>
<sequence length="127" mass="14272">MDIMDVRAIIIRGFKNGWLQIFVISILLGCISAASVMAAGAIKDLSYFIIFKRMCFVFLLVLSWSFLLLLIFTVAAMPYLTKHCFVKKETAVKAEADNHNNDSNNKTKIEEAAEDTTQDTTQEQTLS</sequence>
<feature type="region of interest" description="Disordered" evidence="1">
    <location>
        <begin position="96"/>
        <end position="127"/>
    </location>
</feature>
<dbReference type="EMBL" id="JACHFH010000019">
    <property type="protein sequence ID" value="MBB5336552.1"/>
    <property type="molecule type" value="Genomic_DNA"/>
</dbReference>
<protein>
    <submittedName>
        <fullName evidence="3">Ascorbate-specific PTS system EIIC-type component UlaA</fullName>
    </submittedName>
</protein>
<evidence type="ECO:0000313" key="4">
    <source>
        <dbReference type="Proteomes" id="UP000559117"/>
    </source>
</evidence>
<keyword evidence="4" id="KW-1185">Reference proteome</keyword>
<keyword evidence="2" id="KW-1133">Transmembrane helix</keyword>
<dbReference type="PROSITE" id="PS51257">
    <property type="entry name" value="PROKAR_LIPOPROTEIN"/>
    <property type="match status" value="1"/>
</dbReference>
<comment type="caution">
    <text evidence="3">The sequence shown here is derived from an EMBL/GenBank/DDBJ whole genome shotgun (WGS) entry which is preliminary data.</text>
</comment>
<evidence type="ECO:0000256" key="2">
    <source>
        <dbReference type="SAM" id="Phobius"/>
    </source>
</evidence>
<keyword evidence="2" id="KW-0472">Membrane</keyword>
<evidence type="ECO:0000313" key="3">
    <source>
        <dbReference type="EMBL" id="MBB5336552.1"/>
    </source>
</evidence>
<evidence type="ECO:0000256" key="1">
    <source>
        <dbReference type="SAM" id="MobiDB-lite"/>
    </source>
</evidence>
<dbReference type="RefSeq" id="WP_183861582.1">
    <property type="nucleotide sequence ID" value="NZ_JACHFH010000019.1"/>
</dbReference>
<reference evidence="3 4" key="1">
    <citation type="submission" date="2020-08" db="EMBL/GenBank/DDBJ databases">
        <title>Genomic Encyclopedia of Type Strains, Phase IV (KMG-IV): sequencing the most valuable type-strain genomes for metagenomic binning, comparative biology and taxonomic classification.</title>
        <authorList>
            <person name="Goeker M."/>
        </authorList>
    </citation>
    <scope>NUCLEOTIDE SEQUENCE [LARGE SCALE GENOMIC DNA]</scope>
    <source>
        <strain evidence="3 4">DSM 24661</strain>
    </source>
</reference>
<feature type="compositionally biased region" description="Low complexity" evidence="1">
    <location>
        <begin position="118"/>
        <end position="127"/>
    </location>
</feature>
<dbReference type="AlphaFoldDB" id="A0A840UQW4"/>
<keyword evidence="2" id="KW-0812">Transmembrane</keyword>
<dbReference type="Proteomes" id="UP000559117">
    <property type="component" value="Unassembled WGS sequence"/>
</dbReference>
<feature type="transmembrane region" description="Helical" evidence="2">
    <location>
        <begin position="54"/>
        <end position="80"/>
    </location>
</feature>
<organism evidence="3 4">
    <name type="scientific">Pectinatus brassicae</name>
    <dbReference type="NCBI Taxonomy" id="862415"/>
    <lineage>
        <taxon>Bacteria</taxon>
        <taxon>Bacillati</taxon>
        <taxon>Bacillota</taxon>
        <taxon>Negativicutes</taxon>
        <taxon>Selenomonadales</taxon>
        <taxon>Selenomonadaceae</taxon>
        <taxon>Pectinatus</taxon>
    </lineage>
</organism>